<evidence type="ECO:0000259" key="2">
    <source>
        <dbReference type="PROSITE" id="PS50943"/>
    </source>
</evidence>
<accession>A0A0C1QLB3</accession>
<dbReference type="SMART" id="SM00530">
    <property type="entry name" value="HTH_XRE"/>
    <property type="match status" value="1"/>
</dbReference>
<dbReference type="Pfam" id="PF01381">
    <property type="entry name" value="HTH_3"/>
    <property type="match status" value="1"/>
</dbReference>
<dbReference type="Proteomes" id="UP000031258">
    <property type="component" value="Unassembled WGS sequence"/>
</dbReference>
<dbReference type="EMBL" id="JSWE01000004">
    <property type="protein sequence ID" value="KIE06294.1"/>
    <property type="molecule type" value="Genomic_DNA"/>
</dbReference>
<dbReference type="NCBIfam" id="TIGR02607">
    <property type="entry name" value="antidote_HigA"/>
    <property type="match status" value="1"/>
</dbReference>
<organism evidence="3 4">
    <name type="scientific">Candidatus Jidaibacter acanthamoebae</name>
    <dbReference type="NCBI Taxonomy" id="86105"/>
    <lineage>
        <taxon>Bacteria</taxon>
        <taxon>Pseudomonadati</taxon>
        <taxon>Pseudomonadota</taxon>
        <taxon>Alphaproteobacteria</taxon>
        <taxon>Rickettsiales</taxon>
        <taxon>Candidatus Midichloriaceae</taxon>
        <taxon>Candidatus Jidaibacter</taxon>
    </lineage>
</organism>
<dbReference type="InterPro" id="IPR010982">
    <property type="entry name" value="Lambda_DNA-bd_dom_sf"/>
</dbReference>
<dbReference type="AlphaFoldDB" id="A0A0C1QLB3"/>
<comment type="caution">
    <text evidence="3">The sequence shown here is derived from an EMBL/GenBank/DDBJ whole genome shotgun (WGS) entry which is preliminary data.</text>
</comment>
<dbReference type="RefSeq" id="WP_039454472.1">
    <property type="nucleotide sequence ID" value="NZ_JSWE01000004.1"/>
</dbReference>
<dbReference type="PANTHER" id="PTHR36924:SF1">
    <property type="entry name" value="ANTITOXIN HIGA-1"/>
    <property type="match status" value="1"/>
</dbReference>
<keyword evidence="1" id="KW-0238">DNA-binding</keyword>
<protein>
    <submittedName>
        <fullName evidence="3">Virulence-associated protein I</fullName>
    </submittedName>
</protein>
<reference evidence="3 4" key="1">
    <citation type="submission" date="2014-11" db="EMBL/GenBank/DDBJ databases">
        <title>A Rickettsiales Symbiont of Amoebae With Ancient Features.</title>
        <authorList>
            <person name="Schulz F."/>
            <person name="Martijn J."/>
            <person name="Wascher F."/>
            <person name="Kostanjsek R."/>
            <person name="Ettema T.J."/>
            <person name="Horn M."/>
        </authorList>
    </citation>
    <scope>NUCLEOTIDE SEQUENCE [LARGE SCALE GENOMIC DNA]</scope>
    <source>
        <strain evidence="3 4">UWC36</strain>
    </source>
</reference>
<dbReference type="GO" id="GO:0003677">
    <property type="term" value="F:DNA binding"/>
    <property type="evidence" value="ECO:0007669"/>
    <property type="project" value="UniProtKB-KW"/>
</dbReference>
<dbReference type="PANTHER" id="PTHR36924">
    <property type="entry name" value="ANTITOXIN HIGA-1"/>
    <property type="match status" value="1"/>
</dbReference>
<dbReference type="PROSITE" id="PS50943">
    <property type="entry name" value="HTH_CROC1"/>
    <property type="match status" value="1"/>
</dbReference>
<dbReference type="Gene3D" id="1.10.260.40">
    <property type="entry name" value="lambda repressor-like DNA-binding domains"/>
    <property type="match status" value="1"/>
</dbReference>
<dbReference type="SUPFAM" id="SSF47413">
    <property type="entry name" value="lambda repressor-like DNA-binding domains"/>
    <property type="match status" value="1"/>
</dbReference>
<dbReference type="PATRIC" id="fig|86105.3.peg.13"/>
<dbReference type="OrthoDB" id="7166346at2"/>
<keyword evidence="4" id="KW-1185">Reference proteome</keyword>
<name>A0A0C1QLB3_9RICK</name>
<proteinExistence type="predicted"/>
<evidence type="ECO:0000313" key="4">
    <source>
        <dbReference type="Proteomes" id="UP000031258"/>
    </source>
</evidence>
<dbReference type="InterPro" id="IPR001387">
    <property type="entry name" value="Cro/C1-type_HTH"/>
</dbReference>
<dbReference type="CDD" id="cd00093">
    <property type="entry name" value="HTH_XRE"/>
    <property type="match status" value="1"/>
</dbReference>
<evidence type="ECO:0000313" key="3">
    <source>
        <dbReference type="EMBL" id="KIE06294.1"/>
    </source>
</evidence>
<evidence type="ECO:0000256" key="1">
    <source>
        <dbReference type="ARBA" id="ARBA00023125"/>
    </source>
</evidence>
<feature type="domain" description="HTH cro/C1-type" evidence="2">
    <location>
        <begin position="26"/>
        <end position="72"/>
    </location>
</feature>
<dbReference type="InterPro" id="IPR013430">
    <property type="entry name" value="Toxin_antidote_HigA"/>
</dbReference>
<gene>
    <name evidence="3" type="primary">vapI_2</name>
    <name evidence="3" type="ORF">NF27_AD00060</name>
</gene>
<sequence>MTHTDKRLAPITPGEILLEEFLVPYGISQNKLARDIDVPLTRINDIVKGKRGISADTALRLARYFNTSADLWLGLQAEYDLRTVHNKLGSYIEKRVVPYQDVKNTR</sequence>
<dbReference type="STRING" id="86105.NF27_AD00060"/>